<accession>A0A9D1NN90</accession>
<dbReference type="GO" id="GO:0046870">
    <property type="term" value="F:cadmium ion binding"/>
    <property type="evidence" value="ECO:0007669"/>
    <property type="project" value="TreeGrafter"/>
</dbReference>
<dbReference type="GO" id="GO:0005507">
    <property type="term" value="F:copper ion binding"/>
    <property type="evidence" value="ECO:0007669"/>
    <property type="project" value="TreeGrafter"/>
</dbReference>
<dbReference type="GO" id="GO:1990170">
    <property type="term" value="P:stress response to cadmium ion"/>
    <property type="evidence" value="ECO:0007669"/>
    <property type="project" value="TreeGrafter"/>
</dbReference>
<reference evidence="2" key="1">
    <citation type="submission" date="2020-10" db="EMBL/GenBank/DDBJ databases">
        <authorList>
            <person name="Gilroy R."/>
        </authorList>
    </citation>
    <scope>NUCLEOTIDE SEQUENCE</scope>
    <source>
        <strain evidence="2">35461</strain>
    </source>
</reference>
<evidence type="ECO:0000313" key="2">
    <source>
        <dbReference type="EMBL" id="HIV09796.1"/>
    </source>
</evidence>
<dbReference type="PANTHER" id="PTHR38430:SF1">
    <property type="entry name" value="PROTEIN-ARGININE KINASE ACTIVATOR PROTEIN"/>
    <property type="match status" value="1"/>
</dbReference>
<reference evidence="2" key="2">
    <citation type="journal article" date="2021" name="PeerJ">
        <title>Extensive microbial diversity within the chicken gut microbiome revealed by metagenomics and culture.</title>
        <authorList>
            <person name="Gilroy R."/>
            <person name="Ravi A."/>
            <person name="Getino M."/>
            <person name="Pursley I."/>
            <person name="Horton D.L."/>
            <person name="Alikhan N.F."/>
            <person name="Baker D."/>
            <person name="Gharbi K."/>
            <person name="Hall N."/>
            <person name="Watson M."/>
            <person name="Adriaenssens E.M."/>
            <person name="Foster-Nyarko E."/>
            <person name="Jarju S."/>
            <person name="Secka A."/>
            <person name="Antonio M."/>
            <person name="Oren A."/>
            <person name="Chaudhuri R.R."/>
            <person name="La Ragione R."/>
            <person name="Hildebrand F."/>
            <person name="Pallen M.J."/>
        </authorList>
    </citation>
    <scope>NUCLEOTIDE SEQUENCE</scope>
    <source>
        <strain evidence="2">35461</strain>
    </source>
</reference>
<evidence type="ECO:0000259" key="1">
    <source>
        <dbReference type="PROSITE" id="PS50151"/>
    </source>
</evidence>
<evidence type="ECO:0000313" key="3">
    <source>
        <dbReference type="Proteomes" id="UP000886845"/>
    </source>
</evidence>
<dbReference type="EMBL" id="DVOR01000219">
    <property type="protein sequence ID" value="HIV09796.1"/>
    <property type="molecule type" value="Genomic_DNA"/>
</dbReference>
<dbReference type="PROSITE" id="PS50151">
    <property type="entry name" value="UVR"/>
    <property type="match status" value="1"/>
</dbReference>
<dbReference type="GO" id="GO:0008270">
    <property type="term" value="F:zinc ion binding"/>
    <property type="evidence" value="ECO:0007669"/>
    <property type="project" value="TreeGrafter"/>
</dbReference>
<proteinExistence type="predicted"/>
<dbReference type="GO" id="GO:0050897">
    <property type="term" value="F:cobalt ion binding"/>
    <property type="evidence" value="ECO:0007669"/>
    <property type="project" value="TreeGrafter"/>
</dbReference>
<dbReference type="InterPro" id="IPR001943">
    <property type="entry name" value="UVR_dom"/>
</dbReference>
<organism evidence="2 3">
    <name type="scientific">Candidatus Spyradenecus faecavium</name>
    <dbReference type="NCBI Taxonomy" id="2840947"/>
    <lineage>
        <taxon>Bacteria</taxon>
        <taxon>Pseudomonadati</taxon>
        <taxon>Lentisphaerota</taxon>
        <taxon>Lentisphaeria</taxon>
        <taxon>Lentisphaerales</taxon>
        <taxon>Lentisphaeraceae</taxon>
        <taxon>Lentisphaeraceae incertae sedis</taxon>
        <taxon>Candidatus Spyradenecus</taxon>
    </lineage>
</organism>
<comment type="caution">
    <text evidence="2">The sequence shown here is derived from an EMBL/GenBank/DDBJ whole genome shotgun (WGS) entry which is preliminary data.</text>
</comment>
<feature type="domain" description="UVR" evidence="1">
    <location>
        <begin position="141"/>
        <end position="176"/>
    </location>
</feature>
<protein>
    <recommendedName>
        <fullName evidence="1">UVR domain-containing protein</fullName>
    </recommendedName>
</protein>
<dbReference type="PIRSF" id="PIRSF015034">
    <property type="entry name" value="YacH"/>
    <property type="match status" value="1"/>
</dbReference>
<gene>
    <name evidence="2" type="ORF">IAC79_06765</name>
</gene>
<dbReference type="AlphaFoldDB" id="A0A9D1NN90"/>
<name>A0A9D1NN90_9BACT</name>
<dbReference type="GO" id="GO:1990169">
    <property type="term" value="P:stress response to copper ion"/>
    <property type="evidence" value="ECO:0007669"/>
    <property type="project" value="TreeGrafter"/>
</dbReference>
<dbReference type="Proteomes" id="UP000886845">
    <property type="component" value="Unassembled WGS sequence"/>
</dbReference>
<dbReference type="InterPro" id="IPR025542">
    <property type="entry name" value="YacH"/>
</dbReference>
<sequence length="182" mass="20194">MKCELCHERPAETVLYRKGKNGKREELYVCHACAERERAFGESRGIQVTAIDAGAQGGDSPMGELFGRIGKLLEGLPGQDGDDRETRCPGCGTTLDEIRTVGLIGCPVCYRTFGKALRAMLDECQLCHTYQGDPLPGQARAAGVRELERRLAEALKREDYREAKRLRAELARLREEEGGHDD</sequence>
<dbReference type="PANTHER" id="PTHR38430">
    <property type="entry name" value="PROTEIN-ARGININE KINASE ACTIVATOR PROTEIN"/>
    <property type="match status" value="1"/>
</dbReference>